<name>A0ABY9DWB3_VITVI</name>
<dbReference type="Pfam" id="PF01094">
    <property type="entry name" value="ANF_receptor"/>
    <property type="match status" value="1"/>
</dbReference>
<evidence type="ECO:0000256" key="4">
    <source>
        <dbReference type="ARBA" id="ARBA00023136"/>
    </source>
</evidence>
<keyword evidence="4" id="KW-0472">Membrane</keyword>
<dbReference type="PANTHER" id="PTHR34836:SF9">
    <property type="entry name" value="RECEPTOR LIGAND BINDING REGION DOMAIN-CONTAINING PROTEIN"/>
    <property type="match status" value="1"/>
</dbReference>
<evidence type="ECO:0000256" key="1">
    <source>
        <dbReference type="ARBA" id="ARBA00004370"/>
    </source>
</evidence>
<keyword evidence="2" id="KW-0812">Transmembrane</keyword>
<dbReference type="Gene3D" id="3.40.50.2300">
    <property type="match status" value="1"/>
</dbReference>
<keyword evidence="3" id="KW-1133">Transmembrane helix</keyword>
<evidence type="ECO:0000256" key="2">
    <source>
        <dbReference type="ARBA" id="ARBA00022692"/>
    </source>
</evidence>
<reference evidence="6 7" key="1">
    <citation type="journal article" date="2023" name="Hortic Res">
        <title>The complete reference genome for grapevine (Vitis vinifera L.) genetics and breeding.</title>
        <authorList>
            <person name="Shi X."/>
            <person name="Cao S."/>
            <person name="Wang X."/>
            <person name="Huang S."/>
            <person name="Wang Y."/>
            <person name="Liu Z."/>
            <person name="Liu W."/>
            <person name="Leng X."/>
            <person name="Peng Y."/>
            <person name="Wang N."/>
            <person name="Wang Y."/>
            <person name="Ma Z."/>
            <person name="Xu X."/>
            <person name="Zhang F."/>
            <person name="Xue H."/>
            <person name="Zhong H."/>
            <person name="Wang Y."/>
            <person name="Zhang K."/>
            <person name="Velt A."/>
            <person name="Avia K."/>
            <person name="Holtgrawe D."/>
            <person name="Grimplet J."/>
            <person name="Matus J.T."/>
            <person name="Ware D."/>
            <person name="Wu X."/>
            <person name="Wang H."/>
            <person name="Liu C."/>
            <person name="Fang Y."/>
            <person name="Rustenholz C."/>
            <person name="Cheng Z."/>
            <person name="Xiao H."/>
            <person name="Zhou Y."/>
        </authorList>
    </citation>
    <scope>NUCLEOTIDE SEQUENCE [LARGE SCALE GENOMIC DNA]</scope>
    <source>
        <strain evidence="7">cv. Pinot noir / PN40024</strain>
        <tissue evidence="6">Leaf</tissue>
    </source>
</reference>
<dbReference type="EMBL" id="CP126666">
    <property type="protein sequence ID" value="WKA12049.1"/>
    <property type="molecule type" value="Genomic_DNA"/>
</dbReference>
<dbReference type="PANTHER" id="PTHR34836">
    <property type="entry name" value="OS06G0188250 PROTEIN"/>
    <property type="match status" value="1"/>
</dbReference>
<dbReference type="InterPro" id="IPR015683">
    <property type="entry name" value="Ionotropic_Glu_rcpt"/>
</dbReference>
<protein>
    <recommendedName>
        <fullName evidence="5">Receptor ligand binding region domain-containing protein</fullName>
    </recommendedName>
</protein>
<gene>
    <name evidence="6" type="ORF">VitviT2T_029478</name>
</gene>
<evidence type="ECO:0000256" key="3">
    <source>
        <dbReference type="ARBA" id="ARBA00022989"/>
    </source>
</evidence>
<feature type="domain" description="Receptor ligand binding region" evidence="5">
    <location>
        <begin position="36"/>
        <end position="167"/>
    </location>
</feature>
<sequence>MVFLTIMIWTAANHGPHREAASAGHCRPSDLGGGAPFLVQASPIRYWQMNAVAAIVGSWRWRWITVIYEDIDSAATDIIPCLADALKQVGSEIGYLLALPPFTVNSSTPLSDELERLKGRQSRVFVLHSSLSMAVSLFQTANELGMMEEGCVWIITYSTTSLVHSVNSAIISHQCKAF</sequence>
<dbReference type="SUPFAM" id="SSF53822">
    <property type="entry name" value="Periplasmic binding protein-like I"/>
    <property type="match status" value="1"/>
</dbReference>
<dbReference type="Proteomes" id="UP001227230">
    <property type="component" value="Chromosome 19"/>
</dbReference>
<evidence type="ECO:0000313" key="6">
    <source>
        <dbReference type="EMBL" id="WKA12049.1"/>
    </source>
</evidence>
<comment type="subcellular location">
    <subcellularLocation>
        <location evidence="1">Membrane</location>
    </subcellularLocation>
</comment>
<keyword evidence="7" id="KW-1185">Reference proteome</keyword>
<evidence type="ECO:0000259" key="5">
    <source>
        <dbReference type="Pfam" id="PF01094"/>
    </source>
</evidence>
<organism evidence="6 7">
    <name type="scientific">Vitis vinifera</name>
    <name type="common">Grape</name>
    <dbReference type="NCBI Taxonomy" id="29760"/>
    <lineage>
        <taxon>Eukaryota</taxon>
        <taxon>Viridiplantae</taxon>
        <taxon>Streptophyta</taxon>
        <taxon>Embryophyta</taxon>
        <taxon>Tracheophyta</taxon>
        <taxon>Spermatophyta</taxon>
        <taxon>Magnoliopsida</taxon>
        <taxon>eudicotyledons</taxon>
        <taxon>Gunneridae</taxon>
        <taxon>Pentapetalae</taxon>
        <taxon>rosids</taxon>
        <taxon>Vitales</taxon>
        <taxon>Vitaceae</taxon>
        <taxon>Viteae</taxon>
        <taxon>Vitis</taxon>
    </lineage>
</organism>
<dbReference type="InterPro" id="IPR028082">
    <property type="entry name" value="Peripla_BP_I"/>
</dbReference>
<accession>A0ABY9DWB3</accession>
<proteinExistence type="predicted"/>
<dbReference type="InterPro" id="IPR001828">
    <property type="entry name" value="ANF_lig-bd_rcpt"/>
</dbReference>
<evidence type="ECO:0000313" key="7">
    <source>
        <dbReference type="Proteomes" id="UP001227230"/>
    </source>
</evidence>